<feature type="transmembrane region" description="Helical" evidence="1">
    <location>
        <begin position="12"/>
        <end position="37"/>
    </location>
</feature>
<dbReference type="WBParaSite" id="maker-unitig_26718-snap-gene-0.2-mRNA-1">
    <property type="protein sequence ID" value="maker-unitig_26718-snap-gene-0.2-mRNA-1"/>
    <property type="gene ID" value="maker-unitig_26718-snap-gene-0.2"/>
</dbReference>
<dbReference type="AlphaFoldDB" id="A0A1I8FAE2"/>
<accession>A0A1I8FAE2</accession>
<evidence type="ECO:0000313" key="3">
    <source>
        <dbReference type="WBParaSite" id="maker-unitig_26718-snap-gene-0.2-mRNA-1"/>
    </source>
</evidence>
<evidence type="ECO:0000313" key="2">
    <source>
        <dbReference type="Proteomes" id="UP000095280"/>
    </source>
</evidence>
<dbReference type="Proteomes" id="UP000095280">
    <property type="component" value="Unplaced"/>
</dbReference>
<keyword evidence="2" id="KW-1185">Reference proteome</keyword>
<proteinExistence type="predicted"/>
<keyword evidence="1" id="KW-0472">Membrane</keyword>
<protein>
    <submittedName>
        <fullName evidence="3">Col_cuticle_N domain-containing protein</fullName>
    </submittedName>
</protein>
<sequence length="77" mass="8139">MAIPTIETEMKLVLFIAVMASSMTSIFILAVIALVAIKMLQSVGEVTNLSTIVSTSAVPANNRTDSGVYEDPQEPPA</sequence>
<evidence type="ECO:0000256" key="1">
    <source>
        <dbReference type="SAM" id="Phobius"/>
    </source>
</evidence>
<organism evidence="2 3">
    <name type="scientific">Macrostomum lignano</name>
    <dbReference type="NCBI Taxonomy" id="282301"/>
    <lineage>
        <taxon>Eukaryota</taxon>
        <taxon>Metazoa</taxon>
        <taxon>Spiralia</taxon>
        <taxon>Lophotrochozoa</taxon>
        <taxon>Platyhelminthes</taxon>
        <taxon>Rhabditophora</taxon>
        <taxon>Macrostomorpha</taxon>
        <taxon>Macrostomida</taxon>
        <taxon>Macrostomidae</taxon>
        <taxon>Macrostomum</taxon>
    </lineage>
</organism>
<keyword evidence="1" id="KW-0812">Transmembrane</keyword>
<name>A0A1I8FAE2_9PLAT</name>
<reference evidence="3" key="1">
    <citation type="submission" date="2016-11" db="UniProtKB">
        <authorList>
            <consortium name="WormBaseParasite"/>
        </authorList>
    </citation>
    <scope>IDENTIFICATION</scope>
</reference>
<keyword evidence="1" id="KW-1133">Transmembrane helix</keyword>